<keyword evidence="2" id="KW-1185">Reference proteome</keyword>
<gene>
    <name evidence="1" type="ORF">CKO25_01410</name>
</gene>
<reference evidence="1 2" key="1">
    <citation type="journal article" date="2020" name="Microorganisms">
        <title>Osmotic Adaptation and Compatible Solute Biosynthesis of Phototrophic Bacteria as Revealed from Genome Analyses.</title>
        <authorList>
            <person name="Imhoff J.F."/>
            <person name="Rahn T."/>
            <person name="Kunzel S."/>
            <person name="Keller A."/>
            <person name="Neulinger S.C."/>
        </authorList>
    </citation>
    <scope>NUCLEOTIDE SEQUENCE [LARGE SCALE GENOMIC DNA]</scope>
    <source>
        <strain evidence="1 2">DSM 21303</strain>
    </source>
</reference>
<accession>A0A9X0WES7</accession>
<dbReference type="AlphaFoldDB" id="A0A9X0WES7"/>
<name>A0A9X0WES7_9GAMM</name>
<protein>
    <submittedName>
        <fullName evidence="1">Uncharacterized protein</fullName>
    </submittedName>
</protein>
<sequence length="186" mass="20493">MSMHTGRLVITPREPDCCPERPLVVRVLTETGFIEGLLPGRAQDFMVGPAFLDLISFVGCAVAVSTDAAAGLPFTHVRLPSDPGRPQWCHGRNTRAPRCPRCRTPRTEWRAQVAAAMELGDHAIDCPACGASARPWSWDWRHQGGFGRRLIVVEEVFPGEAMPTPGVLDALTMATGRAWHFFYVQD</sequence>
<evidence type="ECO:0000313" key="2">
    <source>
        <dbReference type="Proteomes" id="UP001138802"/>
    </source>
</evidence>
<comment type="caution">
    <text evidence="1">The sequence shown here is derived from an EMBL/GenBank/DDBJ whole genome shotgun (WGS) entry which is preliminary data.</text>
</comment>
<dbReference type="EMBL" id="NRSD01000001">
    <property type="protein sequence ID" value="MBK1643332.1"/>
    <property type="molecule type" value="Genomic_DNA"/>
</dbReference>
<organism evidence="1 2">
    <name type="scientific">Thiocapsa imhoffii</name>
    <dbReference type="NCBI Taxonomy" id="382777"/>
    <lineage>
        <taxon>Bacteria</taxon>
        <taxon>Pseudomonadati</taxon>
        <taxon>Pseudomonadota</taxon>
        <taxon>Gammaproteobacteria</taxon>
        <taxon>Chromatiales</taxon>
        <taxon>Chromatiaceae</taxon>
        <taxon>Thiocapsa</taxon>
    </lineage>
</organism>
<dbReference type="Proteomes" id="UP001138802">
    <property type="component" value="Unassembled WGS sequence"/>
</dbReference>
<evidence type="ECO:0000313" key="1">
    <source>
        <dbReference type="EMBL" id="MBK1643332.1"/>
    </source>
</evidence>
<proteinExistence type="predicted"/>